<keyword evidence="3" id="KW-1185">Reference proteome</keyword>
<keyword evidence="1" id="KW-0472">Membrane</keyword>
<protein>
    <submittedName>
        <fullName evidence="2">Uncharacterized protein</fullName>
    </submittedName>
</protein>
<proteinExistence type="predicted"/>
<feature type="transmembrane region" description="Helical" evidence="1">
    <location>
        <begin position="6"/>
        <end position="23"/>
    </location>
</feature>
<organism evidence="2 3">
    <name type="scientific">Celerinatantimonas diazotrophica</name>
    <dbReference type="NCBI Taxonomy" id="412034"/>
    <lineage>
        <taxon>Bacteria</taxon>
        <taxon>Pseudomonadati</taxon>
        <taxon>Pseudomonadota</taxon>
        <taxon>Gammaproteobacteria</taxon>
        <taxon>Celerinatantimonadaceae</taxon>
        <taxon>Celerinatantimonas</taxon>
    </lineage>
</organism>
<dbReference type="RefSeq" id="WP_131912926.1">
    <property type="nucleotide sequence ID" value="NZ_OU594967.1"/>
</dbReference>
<dbReference type="EMBL" id="SMGD01000013">
    <property type="protein sequence ID" value="TCK52017.1"/>
    <property type="molecule type" value="Genomic_DNA"/>
</dbReference>
<name>A0A4R1JLY3_9GAMM</name>
<accession>A0A4R1JLY3</accession>
<evidence type="ECO:0000313" key="2">
    <source>
        <dbReference type="EMBL" id="TCK52017.1"/>
    </source>
</evidence>
<comment type="caution">
    <text evidence="2">The sequence shown here is derived from an EMBL/GenBank/DDBJ whole genome shotgun (WGS) entry which is preliminary data.</text>
</comment>
<keyword evidence="1" id="KW-1133">Transmembrane helix</keyword>
<gene>
    <name evidence="2" type="ORF">EV690_2117</name>
</gene>
<dbReference type="Proteomes" id="UP000295565">
    <property type="component" value="Unassembled WGS sequence"/>
</dbReference>
<sequence length="150" mass="16847">MSSHISTLIGLGVAICVSISFYFQGKRLKAKTNPAHYAKLKQQGQKLRFKSAILDGQRYSGCMEFIITDSALGMRCYWPSFSIITKYKDLTLSKSRALIGSRVRLHISGREEKIEISHSLAKKLKKLSNGKFGYHHLSPATDEPTDHKDS</sequence>
<keyword evidence="1" id="KW-0812">Transmembrane</keyword>
<evidence type="ECO:0000313" key="3">
    <source>
        <dbReference type="Proteomes" id="UP000295565"/>
    </source>
</evidence>
<dbReference type="AlphaFoldDB" id="A0A4R1JLY3"/>
<evidence type="ECO:0000256" key="1">
    <source>
        <dbReference type="SAM" id="Phobius"/>
    </source>
</evidence>
<reference evidence="2 3" key="1">
    <citation type="submission" date="2019-03" db="EMBL/GenBank/DDBJ databases">
        <title>Genomic Encyclopedia of Type Strains, Phase IV (KMG-IV): sequencing the most valuable type-strain genomes for metagenomic binning, comparative biology and taxonomic classification.</title>
        <authorList>
            <person name="Goeker M."/>
        </authorList>
    </citation>
    <scope>NUCLEOTIDE SEQUENCE [LARGE SCALE GENOMIC DNA]</scope>
    <source>
        <strain evidence="2 3">DSM 18577</strain>
    </source>
</reference>